<proteinExistence type="predicted"/>
<keyword evidence="1" id="KW-0812">Transmembrane</keyword>
<name>A0A5B0WYH1_9GAMM</name>
<keyword evidence="1" id="KW-0472">Membrane</keyword>
<evidence type="ECO:0000313" key="2">
    <source>
        <dbReference type="EMBL" id="KAA1192080.1"/>
    </source>
</evidence>
<comment type="caution">
    <text evidence="2">The sequence shown here is derived from an EMBL/GenBank/DDBJ whole genome shotgun (WGS) entry which is preliminary data.</text>
</comment>
<dbReference type="Proteomes" id="UP000323708">
    <property type="component" value="Unassembled WGS sequence"/>
</dbReference>
<feature type="transmembrane region" description="Helical" evidence="1">
    <location>
        <begin position="18"/>
        <end position="35"/>
    </location>
</feature>
<dbReference type="AlphaFoldDB" id="A0A5B0WYH1"/>
<protein>
    <recommendedName>
        <fullName evidence="4">Transmembrane protein</fullName>
    </recommendedName>
</protein>
<dbReference type="Pfam" id="PF19611">
    <property type="entry name" value="DUF6116"/>
    <property type="match status" value="1"/>
</dbReference>
<dbReference type="InterPro" id="IPR046119">
    <property type="entry name" value="DUF6116"/>
</dbReference>
<evidence type="ECO:0000313" key="3">
    <source>
        <dbReference type="Proteomes" id="UP000323708"/>
    </source>
</evidence>
<keyword evidence="3" id="KW-1185">Reference proteome</keyword>
<gene>
    <name evidence="2" type="ORF">F0M18_09950</name>
</gene>
<evidence type="ECO:0000256" key="1">
    <source>
        <dbReference type="SAM" id="Phobius"/>
    </source>
</evidence>
<evidence type="ECO:0008006" key="4">
    <source>
        <dbReference type="Google" id="ProtNLM"/>
    </source>
</evidence>
<reference evidence="2 3" key="1">
    <citation type="submission" date="2019-09" db="EMBL/GenBank/DDBJ databases">
        <authorList>
            <person name="Chen X.-Y."/>
        </authorList>
    </citation>
    <scope>NUCLEOTIDE SEQUENCE [LARGE SCALE GENOMIC DNA]</scope>
    <source>
        <strain evidence="2 3">NY5</strain>
    </source>
</reference>
<sequence length="72" mass="7973">MRGGIAGVVVTWASRLRFPYLLLLVSVLFVMNLFIPDVIPFADELIMGLVTLLLANLKKKPEPADQEPAPPR</sequence>
<keyword evidence="1" id="KW-1133">Transmembrane helix</keyword>
<dbReference type="EMBL" id="VTUX01000004">
    <property type="protein sequence ID" value="KAA1192080.1"/>
    <property type="molecule type" value="Genomic_DNA"/>
</dbReference>
<accession>A0A5B0WYH1</accession>
<organism evidence="2 3">
    <name type="scientific">Pseudohalioglobus sediminis</name>
    <dbReference type="NCBI Taxonomy" id="2606449"/>
    <lineage>
        <taxon>Bacteria</taxon>
        <taxon>Pseudomonadati</taxon>
        <taxon>Pseudomonadota</taxon>
        <taxon>Gammaproteobacteria</taxon>
        <taxon>Cellvibrionales</taxon>
        <taxon>Halieaceae</taxon>
        <taxon>Pseudohalioglobus</taxon>
    </lineage>
</organism>